<reference evidence="1" key="1">
    <citation type="submission" date="2021-02" db="EMBL/GenBank/DDBJ databases">
        <authorList>
            <person name="Dougan E. K."/>
            <person name="Rhodes N."/>
            <person name="Thang M."/>
            <person name="Chan C."/>
        </authorList>
    </citation>
    <scope>NUCLEOTIDE SEQUENCE</scope>
</reference>
<evidence type="ECO:0000313" key="1">
    <source>
        <dbReference type="EMBL" id="CAE8608636.1"/>
    </source>
</evidence>
<keyword evidence="2" id="KW-1185">Reference proteome</keyword>
<protein>
    <recommendedName>
        <fullName evidence="3">BTB domain-containing protein</fullName>
    </recommendedName>
</protein>
<dbReference type="OrthoDB" id="408893at2759"/>
<sequence length="608" mass="67583">MAAQGMGRNVEGTKRLFHEIFHETSSGDFGIQVKNGPLFRCHTSILNAAGGFCGKVRQFGKMQGRSADHDLIPQPQDYFKQKGYARLLEDMESVKFSQPKERQSNFSKMMSGAANVHEDPMKPGWSSAHFIGGTTGANKRADPFFLSERYEVDVDCELMAELLRFVYQGHMSFFDLQPDSDKGNEVLTHKMLTICYDAEKFSVDALYEQLLEWFGKRSYFVVGEENFADAFYHLQHFEHRATEEHSRTVLVKTVTGDMLANREQFRCITRDPRWCSLPVKFVESILRFDGMPIQSETEVLTLIDRWNANANQEKKDIVKLLACFRPNEETRASLKTWLQLMGWMTPNGRIVDMPGLQGLEAVVSGVSNKGKKPRTGRKILSEVEQARLTLMTGDTGNKGAESVDMESVFLQYQGSRVVAKGSSFQLGANQKLLQGDCIRVAGIKRLRVAMSEPNNGLWNPEHEVFIGATYGEGRYFGYICSATAFSGIFAVRALASAAPAPAAPVHLTGAGNKVEFDLALEVQLSRVDLISTCKLSIIFNNETITEEKFQISHATLTDGHGLRFQVVGTGLGKDKVLVNLAWVGGGGASVDKEVVYGPIGFVEADAFR</sequence>
<proteinExistence type="predicted"/>
<dbReference type="AlphaFoldDB" id="A0A813F7W1"/>
<dbReference type="OMA" id="IFHETSS"/>
<evidence type="ECO:0008006" key="3">
    <source>
        <dbReference type="Google" id="ProtNLM"/>
    </source>
</evidence>
<dbReference type="Gene3D" id="1.25.40.420">
    <property type="match status" value="1"/>
</dbReference>
<organism evidence="1 2">
    <name type="scientific">Polarella glacialis</name>
    <name type="common">Dinoflagellate</name>
    <dbReference type="NCBI Taxonomy" id="89957"/>
    <lineage>
        <taxon>Eukaryota</taxon>
        <taxon>Sar</taxon>
        <taxon>Alveolata</taxon>
        <taxon>Dinophyceae</taxon>
        <taxon>Suessiales</taxon>
        <taxon>Suessiaceae</taxon>
        <taxon>Polarella</taxon>
    </lineage>
</organism>
<dbReference type="EMBL" id="CAJNNV010023323">
    <property type="protein sequence ID" value="CAE8608636.1"/>
    <property type="molecule type" value="Genomic_DNA"/>
</dbReference>
<evidence type="ECO:0000313" key="2">
    <source>
        <dbReference type="Proteomes" id="UP000654075"/>
    </source>
</evidence>
<dbReference type="Proteomes" id="UP000654075">
    <property type="component" value="Unassembled WGS sequence"/>
</dbReference>
<comment type="caution">
    <text evidence="1">The sequence shown here is derived from an EMBL/GenBank/DDBJ whole genome shotgun (WGS) entry which is preliminary data.</text>
</comment>
<gene>
    <name evidence="1" type="ORF">PGLA1383_LOCUS26488</name>
</gene>
<name>A0A813F7W1_POLGL</name>
<accession>A0A813F7W1</accession>